<keyword evidence="1" id="KW-0472">Membrane</keyword>
<evidence type="ECO:0000313" key="3">
    <source>
        <dbReference type="EMBL" id="KKB07250.1"/>
    </source>
</evidence>
<protein>
    <recommendedName>
        <fullName evidence="2">DUF2062 domain-containing protein</fullName>
    </recommendedName>
</protein>
<dbReference type="Proteomes" id="UP000033649">
    <property type="component" value="Unassembled WGS sequence"/>
</dbReference>
<keyword evidence="4" id="KW-1185">Reference proteome</keyword>
<dbReference type="InterPro" id="IPR018639">
    <property type="entry name" value="DUF2062"/>
</dbReference>
<accession>A0A0F5FFA1</accession>
<dbReference type="RefSeq" id="WP_046105278.1">
    <property type="nucleotide sequence ID" value="NZ_JZEY01000061.1"/>
</dbReference>
<comment type="caution">
    <text evidence="3">The sequence shown here is derived from an EMBL/GenBank/DDBJ whole genome shotgun (WGS) entry which is preliminary data.</text>
</comment>
<feature type="transmembrane region" description="Helical" evidence="1">
    <location>
        <begin position="146"/>
        <end position="167"/>
    </location>
</feature>
<keyword evidence="1" id="KW-0812">Transmembrane</keyword>
<sequence>MKNTKSWRDRVWPRMGWKRYLAYLQKRLMRLSGSAHAIAAGLASGAAVAMLPLFGLHFVLGLALAFVTRGNIVAAAIGALWGNPLTFPLFVAAGYGLGDWLSGGGGVSPQEAALVHEIAQKLPHGLISQEFEALAPTFVTTLFGSLPLAIGTYVLVYGFVRLLVLRFRRARLARLRRRQEITATSPPAALKTGSN</sequence>
<organism evidence="3 4">
    <name type="scientific">Devosia chinhatensis</name>
    <dbReference type="NCBI Taxonomy" id="429727"/>
    <lineage>
        <taxon>Bacteria</taxon>
        <taxon>Pseudomonadati</taxon>
        <taxon>Pseudomonadota</taxon>
        <taxon>Alphaproteobacteria</taxon>
        <taxon>Hyphomicrobiales</taxon>
        <taxon>Devosiaceae</taxon>
        <taxon>Devosia</taxon>
    </lineage>
</organism>
<reference evidence="3 4" key="1">
    <citation type="submission" date="2015-03" db="EMBL/GenBank/DDBJ databases">
        <authorList>
            <person name="Hassan Y."/>
            <person name="Lepp D."/>
            <person name="Li X.-Z."/>
            <person name="Zhou T."/>
        </authorList>
    </citation>
    <scope>NUCLEOTIDE SEQUENCE [LARGE SCALE GENOMIC DNA]</scope>
    <source>
        <strain evidence="3 4">IPL18</strain>
    </source>
</reference>
<evidence type="ECO:0000313" key="4">
    <source>
        <dbReference type="Proteomes" id="UP000033649"/>
    </source>
</evidence>
<gene>
    <name evidence="3" type="ORF">VE26_10595</name>
</gene>
<dbReference type="STRING" id="429727.VE26_10595"/>
<evidence type="ECO:0000259" key="2">
    <source>
        <dbReference type="Pfam" id="PF09835"/>
    </source>
</evidence>
<dbReference type="Pfam" id="PF09835">
    <property type="entry name" value="DUF2062"/>
    <property type="match status" value="1"/>
</dbReference>
<dbReference type="PANTHER" id="PTHR40547">
    <property type="entry name" value="SLL0298 PROTEIN"/>
    <property type="match status" value="1"/>
</dbReference>
<keyword evidence="1" id="KW-1133">Transmembrane helix</keyword>
<feature type="domain" description="DUF2062" evidence="2">
    <location>
        <begin position="19"/>
        <end position="171"/>
    </location>
</feature>
<dbReference type="PANTHER" id="PTHR40547:SF1">
    <property type="entry name" value="SLL0298 PROTEIN"/>
    <property type="match status" value="1"/>
</dbReference>
<evidence type="ECO:0000256" key="1">
    <source>
        <dbReference type="SAM" id="Phobius"/>
    </source>
</evidence>
<name>A0A0F5FFA1_9HYPH</name>
<dbReference type="AlphaFoldDB" id="A0A0F5FFA1"/>
<proteinExistence type="predicted"/>
<feature type="transmembrane region" description="Helical" evidence="1">
    <location>
        <begin position="79"/>
        <end position="98"/>
    </location>
</feature>
<dbReference type="OrthoDB" id="7360463at2"/>
<dbReference type="EMBL" id="JZEY01000061">
    <property type="protein sequence ID" value="KKB07250.1"/>
    <property type="molecule type" value="Genomic_DNA"/>
</dbReference>